<dbReference type="Pfam" id="PF01400">
    <property type="entry name" value="Astacin"/>
    <property type="match status" value="1"/>
</dbReference>
<evidence type="ECO:0000313" key="6">
    <source>
        <dbReference type="EMBL" id="KAF8792949.1"/>
    </source>
</evidence>
<keyword evidence="3 4" id="KW-0482">Metalloprotease</keyword>
<evidence type="ECO:0000256" key="4">
    <source>
        <dbReference type="RuleBase" id="RU361183"/>
    </source>
</evidence>
<dbReference type="Proteomes" id="UP000807504">
    <property type="component" value="Unassembled WGS sequence"/>
</dbReference>
<dbReference type="GO" id="GO:0006508">
    <property type="term" value="P:proteolysis"/>
    <property type="evidence" value="ECO:0007669"/>
    <property type="project" value="UniProtKB-KW"/>
</dbReference>
<dbReference type="EMBL" id="JABXBU010000003">
    <property type="protein sequence ID" value="KAF8792949.1"/>
    <property type="molecule type" value="Genomic_DNA"/>
</dbReference>
<dbReference type="Gene3D" id="3.40.390.10">
    <property type="entry name" value="Collagenase (Catalytic Domain)"/>
    <property type="match status" value="1"/>
</dbReference>
<feature type="binding site" evidence="3">
    <location>
        <position position="172"/>
    </location>
    <ligand>
        <name>Zn(2+)</name>
        <dbReference type="ChEBI" id="CHEBI:29105"/>
        <note>catalytic</note>
    </ligand>
</feature>
<dbReference type="InterPro" id="IPR001506">
    <property type="entry name" value="Peptidase_M12A"/>
</dbReference>
<evidence type="ECO:0000256" key="3">
    <source>
        <dbReference type="PROSITE-ProRule" id="PRU01211"/>
    </source>
</evidence>
<gene>
    <name evidence="6" type="ORF">HNY73_004486</name>
</gene>
<evidence type="ECO:0000259" key="5">
    <source>
        <dbReference type="PROSITE" id="PS51864"/>
    </source>
</evidence>
<dbReference type="InterPro" id="IPR024079">
    <property type="entry name" value="MetalloPept_cat_dom_sf"/>
</dbReference>
<comment type="caution">
    <text evidence="3">Lacks conserved residue(s) required for the propagation of feature annotation.</text>
</comment>
<keyword evidence="3 4" id="KW-0479">Metal-binding</keyword>
<evidence type="ECO:0000256" key="1">
    <source>
        <dbReference type="ARBA" id="ARBA00011245"/>
    </source>
</evidence>
<feature type="binding site" evidence="3">
    <location>
        <position position="182"/>
    </location>
    <ligand>
        <name>Zn(2+)</name>
        <dbReference type="ChEBI" id="CHEBI:29105"/>
        <note>catalytic</note>
    </ligand>
</feature>
<comment type="caution">
    <text evidence="6">The sequence shown here is derived from an EMBL/GenBank/DDBJ whole genome shotgun (WGS) entry which is preliminary data.</text>
</comment>
<dbReference type="GO" id="GO:0008270">
    <property type="term" value="F:zinc ion binding"/>
    <property type="evidence" value="ECO:0007669"/>
    <property type="project" value="UniProtKB-UniRule"/>
</dbReference>
<dbReference type="InterPro" id="IPR034035">
    <property type="entry name" value="Astacin-like_dom"/>
</dbReference>
<protein>
    <recommendedName>
        <fullName evidence="4">Metalloendopeptidase</fullName>
        <ecNumber evidence="4">3.4.24.-</ecNumber>
    </recommendedName>
</protein>
<dbReference type="PANTHER" id="PTHR10127:SF883">
    <property type="entry name" value="ZINC METALLOPROTEINASE NAS-8"/>
    <property type="match status" value="1"/>
</dbReference>
<keyword evidence="3 4" id="KW-0862">Zinc</keyword>
<dbReference type="PROSITE" id="PS51864">
    <property type="entry name" value="ASTACIN"/>
    <property type="match status" value="1"/>
</dbReference>
<feature type="signal peptide" evidence="4">
    <location>
        <begin position="1"/>
        <end position="22"/>
    </location>
</feature>
<reference evidence="6" key="2">
    <citation type="submission" date="2020-06" db="EMBL/GenBank/DDBJ databases">
        <authorList>
            <person name="Sheffer M."/>
        </authorList>
    </citation>
    <scope>NUCLEOTIDE SEQUENCE</scope>
</reference>
<comment type="function">
    <text evidence="2">Zinc metalloprotease. Provoques deadhesion of endothelial cells from cell cultures, and also degradation of fibronectin, fibrinogen and gelatin in vitro. Its role in the venom is not fully understood but it might act as a spreading factor that facilitates diffusion of other venom toxins. Alternatively, it might be involved in the proteolytic processing of other venom toxins or it might play a role in extra-oral digestion of prey.</text>
</comment>
<feature type="active site" evidence="3">
    <location>
        <position position="173"/>
    </location>
</feature>
<feature type="chain" id="PRO_5035961542" description="Metalloendopeptidase" evidence="4">
    <location>
        <begin position="23"/>
        <end position="276"/>
    </location>
</feature>
<dbReference type="PANTHER" id="PTHR10127">
    <property type="entry name" value="DISCOIDIN, CUB, EGF, LAMININ , AND ZINC METALLOPROTEASE DOMAIN CONTAINING"/>
    <property type="match status" value="1"/>
</dbReference>
<keyword evidence="7" id="KW-1185">Reference proteome</keyword>
<evidence type="ECO:0000313" key="7">
    <source>
        <dbReference type="Proteomes" id="UP000807504"/>
    </source>
</evidence>
<proteinExistence type="predicted"/>
<dbReference type="EC" id="3.4.24.-" evidence="4"/>
<dbReference type="PRINTS" id="PR00480">
    <property type="entry name" value="ASTACIN"/>
</dbReference>
<dbReference type="SUPFAM" id="SSF55486">
    <property type="entry name" value="Metalloproteases ('zincins'), catalytic domain"/>
    <property type="match status" value="1"/>
</dbReference>
<keyword evidence="4" id="KW-0732">Signal</keyword>
<sequence>MPSTLLTLPPTNMLWKLILSLAAIFSHNGYHNSEQHEEFVPTPTGPQTLEEEAVARAALHGEHYGGDMIFPDEWNETDAGIRDPRFRWPGYPGRGVVPYVIDPSLGRFRNVILQGMEQYHKHTCIRFVPRTNERDYIRMYFGNGCWSMIGRNGGRQDLSLGQGCAYVGLVIHELGHAIGLFHEHQRSDRDKYITVYKNNVIPNQLHNFVLTDPSRELIFTPYDYNSIMHYGNYAFSRVPNRLPTMVAKNGQRLYEPYEKPGFDQADIYMIKKLYQC</sequence>
<evidence type="ECO:0000256" key="2">
    <source>
        <dbReference type="ARBA" id="ARBA00025529"/>
    </source>
</evidence>
<reference evidence="6" key="1">
    <citation type="journal article" date="2020" name="bioRxiv">
        <title>Chromosome-level reference genome of the European wasp spider Argiope bruennichi: a resource for studies on range expansion and evolutionary adaptation.</title>
        <authorList>
            <person name="Sheffer M.M."/>
            <person name="Hoppe A."/>
            <person name="Krehenwinkel H."/>
            <person name="Uhl G."/>
            <person name="Kuss A.W."/>
            <person name="Jensen L."/>
            <person name="Jensen C."/>
            <person name="Gillespie R.G."/>
            <person name="Hoff K.J."/>
            <person name="Prost S."/>
        </authorList>
    </citation>
    <scope>NUCLEOTIDE SEQUENCE</scope>
</reference>
<comment type="cofactor">
    <cofactor evidence="3 4">
        <name>Zn(2+)</name>
        <dbReference type="ChEBI" id="CHEBI:29105"/>
    </cofactor>
    <text evidence="3 4">Binds 1 zinc ion per subunit.</text>
</comment>
<feature type="domain" description="Peptidase M12A" evidence="5">
    <location>
        <begin position="79"/>
        <end position="276"/>
    </location>
</feature>
<dbReference type="InterPro" id="IPR006026">
    <property type="entry name" value="Peptidase_Metallo"/>
</dbReference>
<comment type="subunit">
    <text evidence="1">Monomer.</text>
</comment>
<dbReference type="CDD" id="cd04280">
    <property type="entry name" value="ZnMc_astacin_like"/>
    <property type="match status" value="1"/>
</dbReference>
<dbReference type="SMART" id="SM00235">
    <property type="entry name" value="ZnMc"/>
    <property type="match status" value="1"/>
</dbReference>
<accession>A0A8T0FTE8</accession>
<dbReference type="AlphaFoldDB" id="A0A8T0FTE8"/>
<name>A0A8T0FTE8_ARGBR</name>
<keyword evidence="3 4" id="KW-0378">Hydrolase</keyword>
<organism evidence="6 7">
    <name type="scientific">Argiope bruennichi</name>
    <name type="common">Wasp spider</name>
    <name type="synonym">Aranea bruennichi</name>
    <dbReference type="NCBI Taxonomy" id="94029"/>
    <lineage>
        <taxon>Eukaryota</taxon>
        <taxon>Metazoa</taxon>
        <taxon>Ecdysozoa</taxon>
        <taxon>Arthropoda</taxon>
        <taxon>Chelicerata</taxon>
        <taxon>Arachnida</taxon>
        <taxon>Araneae</taxon>
        <taxon>Araneomorphae</taxon>
        <taxon>Entelegynae</taxon>
        <taxon>Araneoidea</taxon>
        <taxon>Araneidae</taxon>
        <taxon>Argiope</taxon>
    </lineage>
</organism>
<keyword evidence="3 4" id="KW-0645">Protease</keyword>
<dbReference type="GO" id="GO:0004222">
    <property type="term" value="F:metalloendopeptidase activity"/>
    <property type="evidence" value="ECO:0007669"/>
    <property type="project" value="UniProtKB-UniRule"/>
</dbReference>
<feature type="binding site" evidence="3">
    <location>
        <position position="176"/>
    </location>
    <ligand>
        <name>Zn(2+)</name>
        <dbReference type="ChEBI" id="CHEBI:29105"/>
        <note>catalytic</note>
    </ligand>
</feature>